<name>A0ACC1NHW0_9HYPO</name>
<comment type="caution">
    <text evidence="1">The sequence shown here is derived from an EMBL/GenBank/DDBJ whole genome shotgun (WGS) entry which is preliminary data.</text>
</comment>
<gene>
    <name evidence="1" type="ORF">NQ176_g4051</name>
</gene>
<accession>A0ACC1NHW0</accession>
<keyword evidence="2" id="KW-1185">Reference proteome</keyword>
<dbReference type="EMBL" id="JANJQO010000416">
    <property type="protein sequence ID" value="KAJ2978009.1"/>
    <property type="molecule type" value="Genomic_DNA"/>
</dbReference>
<protein>
    <submittedName>
        <fullName evidence="1">Uncharacterized protein</fullName>
    </submittedName>
</protein>
<reference evidence="1" key="1">
    <citation type="submission" date="2022-08" db="EMBL/GenBank/DDBJ databases">
        <title>Genome Sequence of Lecanicillium fungicola.</title>
        <authorList>
            <person name="Buettner E."/>
        </authorList>
    </citation>
    <scope>NUCLEOTIDE SEQUENCE</scope>
    <source>
        <strain evidence="1">Babe33</strain>
    </source>
</reference>
<evidence type="ECO:0000313" key="2">
    <source>
        <dbReference type="Proteomes" id="UP001143910"/>
    </source>
</evidence>
<evidence type="ECO:0000313" key="1">
    <source>
        <dbReference type="EMBL" id="KAJ2978009.1"/>
    </source>
</evidence>
<sequence>MISRLVRPWRIPGSWPPALPQRRCDGIRGQGTFRLGASALLARRGHASSNNKRFTSEELESLIRNPSMRIPKTGSKPTQSSNTARGQPGSRRRSVTSGDTKERRLTSEEFTAMLASERSKPEHESKRPDTPLANQEDQLSIPPSATTLASNNESTASQQCAMPDIENYEPSEAELSELLKSAQATSSDDAELDSSPSGIAKSEATETADADSQFNSINHKEYDALAAEDDMHFETPNTATQPKTRAFKHELLTHQYLGVAALGQPVEALILKDPNRMKRMKKSLPVLEFESTLKAPVELKWADYVDAPGDVKDSALEAWENIDEMRPAADTSVISAHEYHKLVAALVDGFTRSQLSSYITMKHTEALESEVQELSTEYPWIQKQTPWKPAFEIELEDTKPKYLLSAAIIDKLWKIEVREQVENLGRVLLWVPPTTFQLLTGHGRHVLESIQRDMLNPGTNERLAAKSEESRIGIYASKSAVPAVIARLADIAEAITSSDICVKNVNEENLKQPTLDNLARITNTIIEKDDSGKTLKIHWIADSDRPKPSNTDTEGPIAREGPADIVHRLLVAIQPTHTLETNASQQVLTHTTRGKSKVALYIDYHRETRSMSWRDKLRPWFRYTSAVGMPSEKQQLPLQLAVRAELAQLPVSTFLDASKTSQLTMATFGHVLHSEESVKDTKPTKTKHFGTARRILSPVIPHPAALVKLSASDEPVTQVTAIVLNFSPDTTQLHGLEDATANSLPRVRLTLPVDEMADLSNFDFPPNSTLNAISTQRLSWVVRMYPESGAC</sequence>
<organism evidence="1 2">
    <name type="scientific">Zarea fungicola</name>
    <dbReference type="NCBI Taxonomy" id="93591"/>
    <lineage>
        <taxon>Eukaryota</taxon>
        <taxon>Fungi</taxon>
        <taxon>Dikarya</taxon>
        <taxon>Ascomycota</taxon>
        <taxon>Pezizomycotina</taxon>
        <taxon>Sordariomycetes</taxon>
        <taxon>Hypocreomycetidae</taxon>
        <taxon>Hypocreales</taxon>
        <taxon>Cordycipitaceae</taxon>
        <taxon>Zarea</taxon>
    </lineage>
</organism>
<dbReference type="Proteomes" id="UP001143910">
    <property type="component" value="Unassembled WGS sequence"/>
</dbReference>
<proteinExistence type="predicted"/>